<evidence type="ECO:0000313" key="3">
    <source>
        <dbReference type="Proteomes" id="UP000325313"/>
    </source>
</evidence>
<dbReference type="Proteomes" id="UP000325313">
    <property type="component" value="Unassembled WGS sequence"/>
</dbReference>
<gene>
    <name evidence="2" type="ORF">PGTUg99_008062</name>
</gene>
<evidence type="ECO:0000313" key="2">
    <source>
        <dbReference type="EMBL" id="KAA1131415.1"/>
    </source>
</evidence>
<comment type="caution">
    <text evidence="2">The sequence shown here is derived from an EMBL/GenBank/DDBJ whole genome shotgun (WGS) entry which is preliminary data.</text>
</comment>
<feature type="compositionally biased region" description="Polar residues" evidence="1">
    <location>
        <begin position="13"/>
        <end position="24"/>
    </location>
</feature>
<dbReference type="AlphaFoldDB" id="A0A5B0S261"/>
<sequence length="231" mass="25650">MAPESLTRKRTRNQSNRSTQNNPEDQGKPPNLTEQDNISDHQPSQPPTDEEDLRRAIKIASNSVSSSYTSYEVPVLSDQKDKFGRRMIAYPCKLCGTKINRPTSDSSCSNLNKHASICLRKSQESKSEVSLSQYGFSGGGEINPKEVPQLCAMWCAEAARPFSALFDPSLKAILHPTVVKHLPKYKDVSKDIHLLYSAIQSNYGDELKAHHGALYLGVDVSACYYGRDNLS</sequence>
<protein>
    <submittedName>
        <fullName evidence="2">Uncharacterized protein</fullName>
    </submittedName>
</protein>
<feature type="compositionally biased region" description="Polar residues" evidence="1">
    <location>
        <begin position="32"/>
        <end position="43"/>
    </location>
</feature>
<reference evidence="2 3" key="1">
    <citation type="submission" date="2019-05" db="EMBL/GenBank/DDBJ databases">
        <title>Emergence of the Ug99 lineage of the wheat stem rust pathogen through somatic hybridization.</title>
        <authorList>
            <person name="Li F."/>
            <person name="Upadhyaya N.M."/>
            <person name="Sperschneider J."/>
            <person name="Matny O."/>
            <person name="Nguyen-Phuc H."/>
            <person name="Mago R."/>
            <person name="Raley C."/>
            <person name="Miller M.E."/>
            <person name="Silverstein K.A.T."/>
            <person name="Henningsen E."/>
            <person name="Hirsch C.D."/>
            <person name="Visser B."/>
            <person name="Pretorius Z.A."/>
            <person name="Steffenson B.J."/>
            <person name="Schwessinger B."/>
            <person name="Dodds P.N."/>
            <person name="Figueroa M."/>
        </authorList>
    </citation>
    <scope>NUCLEOTIDE SEQUENCE [LARGE SCALE GENOMIC DNA]</scope>
    <source>
        <strain evidence="2 3">Ug99</strain>
    </source>
</reference>
<accession>A0A5B0S261</accession>
<feature type="region of interest" description="Disordered" evidence="1">
    <location>
        <begin position="1"/>
        <end position="52"/>
    </location>
</feature>
<name>A0A5B0S261_PUCGR</name>
<proteinExistence type="predicted"/>
<organism evidence="2 3">
    <name type="scientific">Puccinia graminis f. sp. tritici</name>
    <dbReference type="NCBI Taxonomy" id="56615"/>
    <lineage>
        <taxon>Eukaryota</taxon>
        <taxon>Fungi</taxon>
        <taxon>Dikarya</taxon>
        <taxon>Basidiomycota</taxon>
        <taxon>Pucciniomycotina</taxon>
        <taxon>Pucciniomycetes</taxon>
        <taxon>Pucciniales</taxon>
        <taxon>Pucciniaceae</taxon>
        <taxon>Puccinia</taxon>
    </lineage>
</organism>
<dbReference type="EMBL" id="VDEP01000103">
    <property type="protein sequence ID" value="KAA1131415.1"/>
    <property type="molecule type" value="Genomic_DNA"/>
</dbReference>
<evidence type="ECO:0000256" key="1">
    <source>
        <dbReference type="SAM" id="MobiDB-lite"/>
    </source>
</evidence>